<dbReference type="AlphaFoldDB" id="D7G8W3"/>
<evidence type="ECO:0000313" key="2">
    <source>
        <dbReference type="EMBL" id="CBJ28131.1"/>
    </source>
</evidence>
<feature type="compositionally biased region" description="Low complexity" evidence="1">
    <location>
        <begin position="166"/>
        <end position="184"/>
    </location>
</feature>
<feature type="region of interest" description="Disordered" evidence="1">
    <location>
        <begin position="1"/>
        <end position="66"/>
    </location>
</feature>
<gene>
    <name evidence="2" type="ORF">Esi_0092_0053</name>
</gene>
<feature type="compositionally biased region" description="Basic and acidic residues" evidence="1">
    <location>
        <begin position="1"/>
        <end position="13"/>
    </location>
</feature>
<dbReference type="EMBL" id="FN649160">
    <property type="protein sequence ID" value="CBJ28131.1"/>
    <property type="molecule type" value="Genomic_DNA"/>
</dbReference>
<dbReference type="Proteomes" id="UP000002630">
    <property type="component" value="Linkage Group LG10"/>
</dbReference>
<reference evidence="2 3" key="1">
    <citation type="journal article" date="2010" name="Nature">
        <title>The Ectocarpus genome and the independent evolution of multicellularity in brown algae.</title>
        <authorList>
            <person name="Cock J.M."/>
            <person name="Sterck L."/>
            <person name="Rouze P."/>
            <person name="Scornet D."/>
            <person name="Allen A.E."/>
            <person name="Amoutzias G."/>
            <person name="Anthouard V."/>
            <person name="Artiguenave F."/>
            <person name="Aury J.M."/>
            <person name="Badger J.H."/>
            <person name="Beszteri B."/>
            <person name="Billiau K."/>
            <person name="Bonnet E."/>
            <person name="Bothwell J.H."/>
            <person name="Bowler C."/>
            <person name="Boyen C."/>
            <person name="Brownlee C."/>
            <person name="Carrano C.J."/>
            <person name="Charrier B."/>
            <person name="Cho G.Y."/>
            <person name="Coelho S.M."/>
            <person name="Collen J."/>
            <person name="Corre E."/>
            <person name="Da Silva C."/>
            <person name="Delage L."/>
            <person name="Delaroque N."/>
            <person name="Dittami S.M."/>
            <person name="Doulbeau S."/>
            <person name="Elias M."/>
            <person name="Farnham G."/>
            <person name="Gachon C.M."/>
            <person name="Gschloessl B."/>
            <person name="Heesch S."/>
            <person name="Jabbari K."/>
            <person name="Jubin C."/>
            <person name="Kawai H."/>
            <person name="Kimura K."/>
            <person name="Kloareg B."/>
            <person name="Kupper F.C."/>
            <person name="Lang D."/>
            <person name="Le Bail A."/>
            <person name="Leblanc C."/>
            <person name="Lerouge P."/>
            <person name="Lohr M."/>
            <person name="Lopez P.J."/>
            <person name="Martens C."/>
            <person name="Maumus F."/>
            <person name="Michel G."/>
            <person name="Miranda-Saavedra D."/>
            <person name="Morales J."/>
            <person name="Moreau H."/>
            <person name="Motomura T."/>
            <person name="Nagasato C."/>
            <person name="Napoli C.A."/>
            <person name="Nelson D.R."/>
            <person name="Nyvall-Collen P."/>
            <person name="Peters A.F."/>
            <person name="Pommier C."/>
            <person name="Potin P."/>
            <person name="Poulain J."/>
            <person name="Quesneville H."/>
            <person name="Read B."/>
            <person name="Rensing S.A."/>
            <person name="Ritter A."/>
            <person name="Rousvoal S."/>
            <person name="Samanta M."/>
            <person name="Samson G."/>
            <person name="Schroeder D.C."/>
            <person name="Segurens B."/>
            <person name="Strittmatter M."/>
            <person name="Tonon T."/>
            <person name="Tregear J.W."/>
            <person name="Valentin K."/>
            <person name="von Dassow P."/>
            <person name="Yamagishi T."/>
            <person name="Van de Peer Y."/>
            <person name="Wincker P."/>
        </authorList>
    </citation>
    <scope>NUCLEOTIDE SEQUENCE [LARGE SCALE GENOMIC DNA]</scope>
    <source>
        <strain evidence="3">Ec32 / CCAP1310/4</strain>
    </source>
</reference>
<dbReference type="InParanoid" id="D7G8W3"/>
<protein>
    <submittedName>
        <fullName evidence="2">Uncharacterized protein</fullName>
    </submittedName>
</protein>
<dbReference type="OrthoDB" id="10504826at2759"/>
<accession>D7G8W3</accession>
<keyword evidence="3" id="KW-1185">Reference proteome</keyword>
<organism evidence="2 3">
    <name type="scientific">Ectocarpus siliculosus</name>
    <name type="common">Brown alga</name>
    <name type="synonym">Conferva siliculosa</name>
    <dbReference type="NCBI Taxonomy" id="2880"/>
    <lineage>
        <taxon>Eukaryota</taxon>
        <taxon>Sar</taxon>
        <taxon>Stramenopiles</taxon>
        <taxon>Ochrophyta</taxon>
        <taxon>PX clade</taxon>
        <taxon>Phaeophyceae</taxon>
        <taxon>Ectocarpales</taxon>
        <taxon>Ectocarpaceae</taxon>
        <taxon>Ectocarpus</taxon>
    </lineage>
</organism>
<proteinExistence type="predicted"/>
<sequence>MCDDATDHRDPRSGSRSSWKAEAGPAGLDAYTREHKVCDDKKFPPTILPQHTEEPTKPSPENQARQEICDRLVSVIDEMRSVLMEVREKGGGGSLTTDLAACANVALSPVTAGTSAFGNMLHLERPFDIPLKPAGVMSPLAKTARESGKRKPRASDGNNEPKRSGSKAGAAAESGGANASVSNATESGGTASLDTKRSRKSKALKTTAKAVVKGSRLSSCASSAASEDNNSDDAVLASPDADGDTATPSTLVSGGVQQKQQQQAGGNVRQKHHAP</sequence>
<evidence type="ECO:0000313" key="3">
    <source>
        <dbReference type="Proteomes" id="UP000002630"/>
    </source>
</evidence>
<feature type="compositionally biased region" description="Low complexity" evidence="1">
    <location>
        <begin position="204"/>
        <end position="234"/>
    </location>
</feature>
<feature type="compositionally biased region" description="Low complexity" evidence="1">
    <location>
        <begin position="252"/>
        <end position="268"/>
    </location>
</feature>
<dbReference type="EMBL" id="FN649735">
    <property type="protein sequence ID" value="CBJ28131.1"/>
    <property type="molecule type" value="Genomic_DNA"/>
</dbReference>
<evidence type="ECO:0000256" key="1">
    <source>
        <dbReference type="SAM" id="MobiDB-lite"/>
    </source>
</evidence>
<name>D7G8W3_ECTSI</name>
<feature type="compositionally biased region" description="Basic and acidic residues" evidence="1">
    <location>
        <begin position="31"/>
        <end position="43"/>
    </location>
</feature>
<feature type="region of interest" description="Disordered" evidence="1">
    <location>
        <begin position="141"/>
        <end position="275"/>
    </location>
</feature>